<evidence type="ECO:0000313" key="1">
    <source>
        <dbReference type="EMBL" id="MDB8742934.1"/>
    </source>
</evidence>
<dbReference type="Proteomes" id="UP001211421">
    <property type="component" value="Unassembled WGS sequence"/>
</dbReference>
<evidence type="ECO:0000313" key="2">
    <source>
        <dbReference type="Proteomes" id="UP001211421"/>
    </source>
</evidence>
<reference evidence="1" key="1">
    <citation type="submission" date="2023-01" db="EMBL/GenBank/DDBJ databases">
        <title>Human gut microbiome strain richness.</title>
        <authorList>
            <person name="Chen-Liaw A."/>
        </authorList>
    </citation>
    <scope>NUCLEOTIDE SEQUENCE</scope>
    <source>
        <strain evidence="1">D59st1_B8_D59t2_181005</strain>
    </source>
</reference>
<gene>
    <name evidence="1" type="ORF">PNV70_12760</name>
</gene>
<organism evidence="1 2">
    <name type="scientific">Ruminococcus bicirculans</name>
    <name type="common">ex Wegman et al. 2014</name>
    <dbReference type="NCBI Taxonomy" id="1160721"/>
    <lineage>
        <taxon>Bacteria</taxon>
        <taxon>Bacillati</taxon>
        <taxon>Bacillota</taxon>
        <taxon>Clostridia</taxon>
        <taxon>Eubacteriales</taxon>
        <taxon>Oscillospiraceae</taxon>
        <taxon>Ruminococcus</taxon>
    </lineage>
</organism>
<name>A0AAW6E5H8_9FIRM</name>
<sequence length="124" mass="13723">MITKEEFEKAVNYCTGITVNCKDCPLGKKKLICGAYFAEYIKKNEPAPAATGTSSTKKENTFQIDDSTKAAICQAYKTADEACSNILTVYEGMSECEQRAFDIGEVYGKICSTRDKLENMRGEN</sequence>
<comment type="caution">
    <text evidence="1">The sequence shown here is derived from an EMBL/GenBank/DDBJ whole genome shotgun (WGS) entry which is preliminary data.</text>
</comment>
<protein>
    <submittedName>
        <fullName evidence="1">Uncharacterized protein</fullName>
    </submittedName>
</protein>
<dbReference type="AlphaFoldDB" id="A0AAW6E5H8"/>
<dbReference type="EMBL" id="JAQMLS010000010">
    <property type="protein sequence ID" value="MDB8742934.1"/>
    <property type="molecule type" value="Genomic_DNA"/>
</dbReference>
<accession>A0AAW6E5H8</accession>
<dbReference type="RefSeq" id="WP_195552098.1">
    <property type="nucleotide sequence ID" value="NZ_JADMNX010000010.1"/>
</dbReference>
<proteinExistence type="predicted"/>